<gene>
    <name evidence="8" type="ORF">C7B65_17980</name>
</gene>
<protein>
    <submittedName>
        <fullName evidence="8">AMP-dependent synthetase</fullName>
    </submittedName>
</protein>
<evidence type="ECO:0000256" key="4">
    <source>
        <dbReference type="ARBA" id="ARBA00022598"/>
    </source>
</evidence>
<reference evidence="8 9" key="1">
    <citation type="submission" date="2018-02" db="EMBL/GenBank/DDBJ databases">
        <authorList>
            <person name="Cohen D.B."/>
            <person name="Kent A.D."/>
        </authorList>
    </citation>
    <scope>NUCLEOTIDE SEQUENCE [LARGE SCALE GENOMIC DNA]</scope>
    <source>
        <strain evidence="8 9">ULC007</strain>
    </source>
</reference>
<evidence type="ECO:0000256" key="1">
    <source>
        <dbReference type="ARBA" id="ARBA00006432"/>
    </source>
</evidence>
<organism evidence="8 9">
    <name type="scientific">Phormidesmis priestleyi ULC007</name>
    <dbReference type="NCBI Taxonomy" id="1920490"/>
    <lineage>
        <taxon>Bacteria</taxon>
        <taxon>Bacillati</taxon>
        <taxon>Cyanobacteriota</taxon>
        <taxon>Cyanophyceae</taxon>
        <taxon>Leptolyngbyales</taxon>
        <taxon>Leptolyngbyaceae</taxon>
        <taxon>Phormidesmis</taxon>
    </lineage>
</organism>
<dbReference type="SUPFAM" id="SSF47336">
    <property type="entry name" value="ACP-like"/>
    <property type="match status" value="1"/>
</dbReference>
<dbReference type="PANTHER" id="PTHR22754">
    <property type="entry name" value="DISCO-INTERACTING PROTEIN 2 DIP2 -RELATED"/>
    <property type="match status" value="1"/>
</dbReference>
<dbReference type="SMART" id="SM00823">
    <property type="entry name" value="PKS_PP"/>
    <property type="match status" value="1"/>
</dbReference>
<dbReference type="PROSITE" id="PS50075">
    <property type="entry name" value="CARRIER"/>
    <property type="match status" value="1"/>
</dbReference>
<evidence type="ECO:0000313" key="8">
    <source>
        <dbReference type="EMBL" id="PSB17689.1"/>
    </source>
</evidence>
<keyword evidence="9" id="KW-1185">Reference proteome</keyword>
<dbReference type="GO" id="GO:0031177">
    <property type="term" value="F:phosphopantetheine binding"/>
    <property type="evidence" value="ECO:0007669"/>
    <property type="project" value="InterPro"/>
</dbReference>
<keyword evidence="4" id="KW-0436">Ligase</keyword>
<dbReference type="Gene3D" id="1.10.1200.10">
    <property type="entry name" value="ACP-like"/>
    <property type="match status" value="1"/>
</dbReference>
<keyword evidence="5" id="KW-0276">Fatty acid metabolism</keyword>
<comment type="caution">
    <text evidence="8">The sequence shown here is derived from an EMBL/GenBank/DDBJ whole genome shotgun (WGS) entry which is preliminary data.</text>
</comment>
<dbReference type="AlphaFoldDB" id="A0A2T1DB31"/>
<dbReference type="SMART" id="SM01294">
    <property type="entry name" value="PKS_PP_betabranch"/>
    <property type="match status" value="1"/>
</dbReference>
<name>A0A2T1DB31_9CYAN</name>
<sequence length="703" mass="77424">MAKGLTLIELLRHRALYQADQTLYTFLQDGETESFRLTCGELDQQARAIAASLQSLVAPGDRAILVYQSGLDYIAAFFGCLYASVVAVPAYPPRRNQNQSRLQSIVADAQATVVLTTTAELGKMDNQIAQNPELAALHWLPTDLIASHLASEWQEPMVSGSDLAFLQYTSGSTGTPRGVMVSHENLLQNLTLIHQCFEHAPHSRGVIWLPPYHDMGLIGGILQPLFGGFPVVLMSPFAFLQKPLRWLEAISRYQATTSGGPNFAYDLACRQVTPEQRATLDLSRWDVAFTGAEPIRAETLDHFAHTFAECGFRREAFYPCYGMAETTLIISGGLKADPPLICQVDKAALEQNQVVVVGEEYNTAQAIVSCGRSWLDQKIEIVDPETFIPCHAGKVGEIWVSSSSVALGYWKQPENTEATFRAYLNDSGNEPFLRTGDLGFVQDGELFVTGRLKDLIIIRGCNHYPQDIELTATQSHPALRSGCGAAILVEVDGVEQLAIACEVERNYLRQLDVQSVATAIRQAVSKHHDLQVYTVALLKTASIPKTSSGKIKRHACQAGFWDGSLDVVGHWTAMPQDINLEQQAQVNPLQEQGPSEKQGLAAIDQTLTPTSTPDEIENWLIAYLALYLKVPSNEININEPFANYGMDSSVAVSATGELAQWLNLELDPTLFWEYPSIKAVVQYLSQECRYLQPEDTQSGDADT</sequence>
<dbReference type="STRING" id="1920490.GCA_001895925_04915"/>
<dbReference type="Gene3D" id="3.40.50.12780">
    <property type="entry name" value="N-terminal domain of ligase-like"/>
    <property type="match status" value="1"/>
</dbReference>
<dbReference type="GO" id="GO:0071766">
    <property type="term" value="P:Actinobacterium-type cell wall biogenesis"/>
    <property type="evidence" value="ECO:0007669"/>
    <property type="project" value="UniProtKB-ARBA"/>
</dbReference>
<keyword evidence="6" id="KW-0443">Lipid metabolism</keyword>
<dbReference type="GO" id="GO:0016874">
    <property type="term" value="F:ligase activity"/>
    <property type="evidence" value="ECO:0007669"/>
    <property type="project" value="UniProtKB-KW"/>
</dbReference>
<accession>A0A2T1DB31</accession>
<keyword evidence="3" id="KW-0597">Phosphoprotein</keyword>
<dbReference type="Pfam" id="PF00501">
    <property type="entry name" value="AMP-binding"/>
    <property type="match status" value="1"/>
</dbReference>
<proteinExistence type="inferred from homology"/>
<evidence type="ECO:0000256" key="5">
    <source>
        <dbReference type="ARBA" id="ARBA00022832"/>
    </source>
</evidence>
<reference evidence="8 9" key="2">
    <citation type="submission" date="2018-03" db="EMBL/GenBank/DDBJ databases">
        <title>The ancient ancestry and fast evolution of plastids.</title>
        <authorList>
            <person name="Moore K.R."/>
            <person name="Magnabosco C."/>
            <person name="Momper L."/>
            <person name="Gold D.A."/>
            <person name="Bosak T."/>
            <person name="Fournier G.P."/>
        </authorList>
    </citation>
    <scope>NUCLEOTIDE SEQUENCE [LARGE SCALE GENOMIC DNA]</scope>
    <source>
        <strain evidence="8 9">ULC007</strain>
    </source>
</reference>
<dbReference type="InterPro" id="IPR045851">
    <property type="entry name" value="AMP-bd_C_sf"/>
</dbReference>
<evidence type="ECO:0000256" key="6">
    <source>
        <dbReference type="ARBA" id="ARBA00023098"/>
    </source>
</evidence>
<evidence type="ECO:0000256" key="2">
    <source>
        <dbReference type="ARBA" id="ARBA00022450"/>
    </source>
</evidence>
<keyword evidence="2" id="KW-0596">Phosphopantetheine</keyword>
<dbReference type="Proteomes" id="UP000238634">
    <property type="component" value="Unassembled WGS sequence"/>
</dbReference>
<evidence type="ECO:0000313" key="9">
    <source>
        <dbReference type="Proteomes" id="UP000238634"/>
    </source>
</evidence>
<feature type="domain" description="Carrier" evidence="7">
    <location>
        <begin position="614"/>
        <end position="688"/>
    </location>
</feature>
<dbReference type="FunFam" id="3.40.50.12780:FF:000013">
    <property type="entry name" value="Long-chain-fatty-acid--AMP ligase FadD32"/>
    <property type="match status" value="1"/>
</dbReference>
<dbReference type="EMBL" id="PVWG01000025">
    <property type="protein sequence ID" value="PSB17689.1"/>
    <property type="molecule type" value="Genomic_DNA"/>
</dbReference>
<dbReference type="InterPro" id="IPR000873">
    <property type="entry name" value="AMP-dep_synth/lig_dom"/>
</dbReference>
<dbReference type="InterPro" id="IPR036736">
    <property type="entry name" value="ACP-like_sf"/>
</dbReference>
<dbReference type="InterPro" id="IPR020806">
    <property type="entry name" value="PKS_PP-bd"/>
</dbReference>
<dbReference type="GO" id="GO:0006633">
    <property type="term" value="P:fatty acid biosynthetic process"/>
    <property type="evidence" value="ECO:0007669"/>
    <property type="project" value="TreeGrafter"/>
</dbReference>
<dbReference type="GO" id="GO:0005886">
    <property type="term" value="C:plasma membrane"/>
    <property type="evidence" value="ECO:0007669"/>
    <property type="project" value="TreeGrafter"/>
</dbReference>
<dbReference type="SUPFAM" id="SSF56801">
    <property type="entry name" value="Acetyl-CoA synthetase-like"/>
    <property type="match status" value="1"/>
</dbReference>
<dbReference type="InterPro" id="IPR009081">
    <property type="entry name" value="PP-bd_ACP"/>
</dbReference>
<dbReference type="InterPro" id="IPR040097">
    <property type="entry name" value="FAAL/FAAC"/>
</dbReference>
<dbReference type="PROSITE" id="PS00455">
    <property type="entry name" value="AMP_BINDING"/>
    <property type="match status" value="1"/>
</dbReference>
<dbReference type="InterPro" id="IPR042099">
    <property type="entry name" value="ANL_N_sf"/>
</dbReference>
<dbReference type="Pfam" id="PF23024">
    <property type="entry name" value="AMP-dom_DIP2-like"/>
    <property type="match status" value="1"/>
</dbReference>
<comment type="similarity">
    <text evidence="1">Belongs to the ATP-dependent AMP-binding enzyme family.</text>
</comment>
<evidence type="ECO:0000259" key="7">
    <source>
        <dbReference type="PROSITE" id="PS50075"/>
    </source>
</evidence>
<dbReference type="Gene3D" id="3.30.300.30">
    <property type="match status" value="1"/>
</dbReference>
<dbReference type="OrthoDB" id="9803968at2"/>
<dbReference type="InterPro" id="IPR020845">
    <property type="entry name" value="AMP-binding_CS"/>
</dbReference>
<evidence type="ECO:0000256" key="3">
    <source>
        <dbReference type="ARBA" id="ARBA00022553"/>
    </source>
</evidence>
<dbReference type="Pfam" id="PF00550">
    <property type="entry name" value="PP-binding"/>
    <property type="match status" value="1"/>
</dbReference>
<dbReference type="InterPro" id="IPR025110">
    <property type="entry name" value="AMP-bd_C"/>
</dbReference>
<dbReference type="PANTHER" id="PTHR22754:SF32">
    <property type="entry name" value="DISCO-INTERACTING PROTEIN 2"/>
    <property type="match status" value="1"/>
</dbReference>
<dbReference type="GO" id="GO:0070566">
    <property type="term" value="F:adenylyltransferase activity"/>
    <property type="evidence" value="ECO:0007669"/>
    <property type="project" value="TreeGrafter"/>
</dbReference>
<dbReference type="CDD" id="cd05931">
    <property type="entry name" value="FAAL"/>
    <property type="match status" value="1"/>
</dbReference>